<evidence type="ECO:0000256" key="6">
    <source>
        <dbReference type="ARBA" id="ARBA00022777"/>
    </source>
</evidence>
<comment type="catalytic activity">
    <reaction evidence="9 10">
        <text>D-gluconate + ATP = 6-phospho-D-gluconate + ADP + H(+)</text>
        <dbReference type="Rhea" id="RHEA:19433"/>
        <dbReference type="ChEBI" id="CHEBI:15378"/>
        <dbReference type="ChEBI" id="CHEBI:18391"/>
        <dbReference type="ChEBI" id="CHEBI:30616"/>
        <dbReference type="ChEBI" id="CHEBI:58759"/>
        <dbReference type="ChEBI" id="CHEBI:456216"/>
        <dbReference type="EC" id="2.7.1.12"/>
    </reaction>
</comment>
<dbReference type="GO" id="GO:0046316">
    <property type="term" value="F:gluconokinase activity"/>
    <property type="evidence" value="ECO:0007669"/>
    <property type="project" value="UniProtKB-EC"/>
</dbReference>
<dbReference type="InterPro" id="IPR027417">
    <property type="entry name" value="P-loop_NTPase"/>
</dbReference>
<accession>A0AAE3ML22</accession>
<dbReference type="EMBL" id="JAPFQP010000002">
    <property type="protein sequence ID" value="MCX2719389.1"/>
    <property type="molecule type" value="Genomic_DNA"/>
</dbReference>
<evidence type="ECO:0000256" key="10">
    <source>
        <dbReference type="RuleBase" id="RU363066"/>
    </source>
</evidence>
<keyword evidence="5 10" id="KW-0547">Nucleotide-binding</keyword>
<dbReference type="AlphaFoldDB" id="A0AAE3ML22"/>
<comment type="similarity">
    <text evidence="2 10">Belongs to the gluconokinase GntK/GntV family.</text>
</comment>
<dbReference type="GO" id="GO:0005737">
    <property type="term" value="C:cytoplasm"/>
    <property type="evidence" value="ECO:0007669"/>
    <property type="project" value="TreeGrafter"/>
</dbReference>
<dbReference type="RefSeq" id="WP_266012026.1">
    <property type="nucleotide sequence ID" value="NZ_JAPFQP010000002.1"/>
</dbReference>
<dbReference type="PROSITE" id="PS51257">
    <property type="entry name" value="PROKAR_LIPOPROTEIN"/>
    <property type="match status" value="1"/>
</dbReference>
<evidence type="ECO:0000256" key="3">
    <source>
        <dbReference type="ARBA" id="ARBA00012054"/>
    </source>
</evidence>
<evidence type="ECO:0000256" key="9">
    <source>
        <dbReference type="ARBA" id="ARBA00048090"/>
    </source>
</evidence>
<protein>
    <recommendedName>
        <fullName evidence="3 10">Gluconokinase</fullName>
        <ecNumber evidence="3 10">2.7.1.12</ecNumber>
    </recommendedName>
</protein>
<keyword evidence="12" id="KW-1185">Reference proteome</keyword>
<evidence type="ECO:0000256" key="8">
    <source>
        <dbReference type="ARBA" id="ARBA00023064"/>
    </source>
</evidence>
<dbReference type="InterPro" id="IPR006001">
    <property type="entry name" value="Therm_gnt_kin"/>
</dbReference>
<proteinExistence type="inferred from homology"/>
<organism evidence="11 12">
    <name type="scientific">Lentiprolixibacter aurantiacus</name>
    <dbReference type="NCBI Taxonomy" id="2993939"/>
    <lineage>
        <taxon>Bacteria</taxon>
        <taxon>Pseudomonadati</taxon>
        <taxon>Bacteroidota</taxon>
        <taxon>Flavobacteriia</taxon>
        <taxon>Flavobacteriales</taxon>
        <taxon>Flavobacteriaceae</taxon>
        <taxon>Lentiprolixibacter</taxon>
    </lineage>
</organism>
<keyword evidence="6 10" id="KW-0418">Kinase</keyword>
<dbReference type="GO" id="GO:0005524">
    <property type="term" value="F:ATP binding"/>
    <property type="evidence" value="ECO:0007669"/>
    <property type="project" value="UniProtKB-KW"/>
</dbReference>
<dbReference type="NCBIfam" id="TIGR01313">
    <property type="entry name" value="therm_gnt_kin"/>
    <property type="match status" value="1"/>
</dbReference>
<dbReference type="CDD" id="cd02021">
    <property type="entry name" value="GntK"/>
    <property type="match status" value="1"/>
</dbReference>
<evidence type="ECO:0000313" key="12">
    <source>
        <dbReference type="Proteomes" id="UP001207116"/>
    </source>
</evidence>
<evidence type="ECO:0000313" key="11">
    <source>
        <dbReference type="EMBL" id="MCX2719389.1"/>
    </source>
</evidence>
<dbReference type="Gene3D" id="3.40.50.300">
    <property type="entry name" value="P-loop containing nucleotide triphosphate hydrolases"/>
    <property type="match status" value="1"/>
</dbReference>
<keyword evidence="7 10" id="KW-0067">ATP-binding</keyword>
<evidence type="ECO:0000256" key="1">
    <source>
        <dbReference type="ARBA" id="ARBA00004761"/>
    </source>
</evidence>
<dbReference type="Pfam" id="PF01202">
    <property type="entry name" value="SKI"/>
    <property type="match status" value="1"/>
</dbReference>
<evidence type="ECO:0000256" key="7">
    <source>
        <dbReference type="ARBA" id="ARBA00022840"/>
    </source>
</evidence>
<name>A0AAE3ML22_9FLAO</name>
<comment type="caution">
    <text evidence="11">The sequence shown here is derived from an EMBL/GenBank/DDBJ whole genome shotgun (WGS) entry which is preliminary data.</text>
</comment>
<evidence type="ECO:0000256" key="4">
    <source>
        <dbReference type="ARBA" id="ARBA00022679"/>
    </source>
</evidence>
<dbReference type="SUPFAM" id="SSF52540">
    <property type="entry name" value="P-loop containing nucleoside triphosphate hydrolases"/>
    <property type="match status" value="1"/>
</dbReference>
<sequence length="170" mass="19321">MREGRGTVFFVMGVSGCGKSTVGRLLAKELELPFFDGDDYHPKSNIDKMSKGKPLDDNDRLPWLQSINRLAMEHADSGCVIACSALKVKYRKILVEGLPRVFWIFLKGDYSTILERIKKRSGHFMPEELLRSQFDALELPDNAIHVTVELSPPEQVDEIIRQWESNKKSG</sequence>
<dbReference type="Proteomes" id="UP001207116">
    <property type="component" value="Unassembled WGS sequence"/>
</dbReference>
<evidence type="ECO:0000256" key="2">
    <source>
        <dbReference type="ARBA" id="ARBA00008420"/>
    </source>
</evidence>
<keyword evidence="4 10" id="KW-0808">Transferase</keyword>
<dbReference type="PANTHER" id="PTHR43442:SF3">
    <property type="entry name" value="GLUCONOKINASE-RELATED"/>
    <property type="match status" value="1"/>
</dbReference>
<dbReference type="GO" id="GO:0019521">
    <property type="term" value="P:D-gluconate metabolic process"/>
    <property type="evidence" value="ECO:0007669"/>
    <property type="project" value="UniProtKB-KW"/>
</dbReference>
<dbReference type="FunFam" id="3.40.50.300:FF:000522">
    <property type="entry name" value="Gluconokinase"/>
    <property type="match status" value="1"/>
</dbReference>
<keyword evidence="8" id="KW-0311">Gluconate utilization</keyword>
<gene>
    <name evidence="11" type="ORF">OO016_07240</name>
</gene>
<dbReference type="EC" id="2.7.1.12" evidence="3 10"/>
<comment type="pathway">
    <text evidence="1">Carbohydrate acid metabolism.</text>
</comment>
<dbReference type="InterPro" id="IPR031322">
    <property type="entry name" value="Shikimate/glucono_kinase"/>
</dbReference>
<dbReference type="PANTHER" id="PTHR43442">
    <property type="entry name" value="GLUCONOKINASE-RELATED"/>
    <property type="match status" value="1"/>
</dbReference>
<evidence type="ECO:0000256" key="5">
    <source>
        <dbReference type="ARBA" id="ARBA00022741"/>
    </source>
</evidence>
<reference evidence="11" key="1">
    <citation type="submission" date="2022-11" db="EMBL/GenBank/DDBJ databases">
        <title>The characterization of three novel Bacteroidetes species and genomic analysis of their roles in tidal elemental geochemical cycles.</title>
        <authorList>
            <person name="Ma K.-J."/>
        </authorList>
    </citation>
    <scope>NUCLEOTIDE SEQUENCE</scope>
    <source>
        <strain evidence="11">M415</strain>
    </source>
</reference>